<dbReference type="Proteomes" id="UP000215914">
    <property type="component" value="Unassembled WGS sequence"/>
</dbReference>
<feature type="compositionally biased region" description="Acidic residues" evidence="1">
    <location>
        <begin position="1"/>
        <end position="14"/>
    </location>
</feature>
<feature type="region of interest" description="Disordered" evidence="1">
    <location>
        <begin position="1"/>
        <end position="21"/>
    </location>
</feature>
<proteinExistence type="predicted"/>
<name>A0A9K3DE44_HELAN</name>
<dbReference type="EMBL" id="MNCJ02000332">
    <property type="protein sequence ID" value="KAF5753787.1"/>
    <property type="molecule type" value="Genomic_DNA"/>
</dbReference>
<protein>
    <submittedName>
        <fullName evidence="2">Uncharacterized protein</fullName>
    </submittedName>
</protein>
<evidence type="ECO:0000313" key="2">
    <source>
        <dbReference type="EMBL" id="KAF5753787.1"/>
    </source>
</evidence>
<reference evidence="2" key="1">
    <citation type="journal article" date="2017" name="Nature">
        <title>The sunflower genome provides insights into oil metabolism, flowering and Asterid evolution.</title>
        <authorList>
            <person name="Badouin H."/>
            <person name="Gouzy J."/>
            <person name="Grassa C.J."/>
            <person name="Murat F."/>
            <person name="Staton S.E."/>
            <person name="Cottret L."/>
            <person name="Lelandais-Briere C."/>
            <person name="Owens G.L."/>
            <person name="Carrere S."/>
            <person name="Mayjonade B."/>
            <person name="Legrand L."/>
            <person name="Gill N."/>
            <person name="Kane N.C."/>
            <person name="Bowers J.E."/>
            <person name="Hubner S."/>
            <person name="Bellec A."/>
            <person name="Berard A."/>
            <person name="Berges H."/>
            <person name="Blanchet N."/>
            <person name="Boniface M.C."/>
            <person name="Brunel D."/>
            <person name="Catrice O."/>
            <person name="Chaidir N."/>
            <person name="Claudel C."/>
            <person name="Donnadieu C."/>
            <person name="Faraut T."/>
            <person name="Fievet G."/>
            <person name="Helmstetter N."/>
            <person name="King M."/>
            <person name="Knapp S.J."/>
            <person name="Lai Z."/>
            <person name="Le Paslier M.C."/>
            <person name="Lippi Y."/>
            <person name="Lorenzon L."/>
            <person name="Mandel J.R."/>
            <person name="Marage G."/>
            <person name="Marchand G."/>
            <person name="Marquand E."/>
            <person name="Bret-Mestries E."/>
            <person name="Morien E."/>
            <person name="Nambeesan S."/>
            <person name="Nguyen T."/>
            <person name="Pegot-Espagnet P."/>
            <person name="Pouilly N."/>
            <person name="Raftis F."/>
            <person name="Sallet E."/>
            <person name="Schiex T."/>
            <person name="Thomas J."/>
            <person name="Vandecasteele C."/>
            <person name="Vares D."/>
            <person name="Vear F."/>
            <person name="Vautrin S."/>
            <person name="Crespi M."/>
            <person name="Mangin B."/>
            <person name="Burke J.M."/>
            <person name="Salse J."/>
            <person name="Munos S."/>
            <person name="Vincourt P."/>
            <person name="Rieseberg L.H."/>
            <person name="Langlade N.B."/>
        </authorList>
    </citation>
    <scope>NUCLEOTIDE SEQUENCE</scope>
    <source>
        <tissue evidence="2">Leaves</tissue>
    </source>
</reference>
<dbReference type="Gramene" id="mRNA:HanXRQr2_Chr17g0783991">
    <property type="protein sequence ID" value="mRNA:HanXRQr2_Chr17g0783991"/>
    <property type="gene ID" value="HanXRQr2_Chr17g0783991"/>
</dbReference>
<gene>
    <name evidence="2" type="ORF">HanXRQr2_Chr17g0783991</name>
</gene>
<reference evidence="2" key="2">
    <citation type="submission" date="2020-06" db="EMBL/GenBank/DDBJ databases">
        <title>Helianthus annuus Genome sequencing and assembly Release 2.</title>
        <authorList>
            <person name="Gouzy J."/>
            <person name="Langlade N."/>
            <person name="Munos S."/>
        </authorList>
    </citation>
    <scope>NUCLEOTIDE SEQUENCE</scope>
    <source>
        <tissue evidence="2">Leaves</tissue>
    </source>
</reference>
<sequence>MFDNGGGDEGDDDGVGVGDDGVGDGRQFIQCNETRFTDKTVKKCVKDIFNQCYDGDWVTFKKDPTKRKDAFV</sequence>
<evidence type="ECO:0000256" key="1">
    <source>
        <dbReference type="SAM" id="MobiDB-lite"/>
    </source>
</evidence>
<organism evidence="2 3">
    <name type="scientific">Helianthus annuus</name>
    <name type="common">Common sunflower</name>
    <dbReference type="NCBI Taxonomy" id="4232"/>
    <lineage>
        <taxon>Eukaryota</taxon>
        <taxon>Viridiplantae</taxon>
        <taxon>Streptophyta</taxon>
        <taxon>Embryophyta</taxon>
        <taxon>Tracheophyta</taxon>
        <taxon>Spermatophyta</taxon>
        <taxon>Magnoliopsida</taxon>
        <taxon>eudicotyledons</taxon>
        <taxon>Gunneridae</taxon>
        <taxon>Pentapetalae</taxon>
        <taxon>asterids</taxon>
        <taxon>campanulids</taxon>
        <taxon>Asterales</taxon>
        <taxon>Asteraceae</taxon>
        <taxon>Asteroideae</taxon>
        <taxon>Heliantheae alliance</taxon>
        <taxon>Heliantheae</taxon>
        <taxon>Helianthus</taxon>
    </lineage>
</organism>
<evidence type="ECO:0000313" key="3">
    <source>
        <dbReference type="Proteomes" id="UP000215914"/>
    </source>
</evidence>
<dbReference type="AlphaFoldDB" id="A0A9K3DE44"/>
<keyword evidence="3" id="KW-1185">Reference proteome</keyword>
<accession>A0A9K3DE44</accession>
<comment type="caution">
    <text evidence="2">The sequence shown here is derived from an EMBL/GenBank/DDBJ whole genome shotgun (WGS) entry which is preliminary data.</text>
</comment>